<dbReference type="EMBL" id="JAIWJX010000004">
    <property type="protein sequence ID" value="MCK6259546.1"/>
    <property type="molecule type" value="Genomic_DNA"/>
</dbReference>
<keyword evidence="4" id="KW-0804">Transcription</keyword>
<feature type="domain" description="HTH merR-type" evidence="6">
    <location>
        <begin position="25"/>
        <end position="95"/>
    </location>
</feature>
<dbReference type="CDD" id="cd00592">
    <property type="entry name" value="HTH_MerR-like"/>
    <property type="match status" value="1"/>
</dbReference>
<name>A0A9X1XG52_9BACL</name>
<evidence type="ECO:0000313" key="7">
    <source>
        <dbReference type="EMBL" id="MCK6259546.1"/>
    </source>
</evidence>
<evidence type="ECO:0000256" key="1">
    <source>
        <dbReference type="ARBA" id="ARBA00022491"/>
    </source>
</evidence>
<protein>
    <submittedName>
        <fullName evidence="7">Helix-turn-helix domain-containing protein</fullName>
    </submittedName>
</protein>
<evidence type="ECO:0000256" key="4">
    <source>
        <dbReference type="ARBA" id="ARBA00023163"/>
    </source>
</evidence>
<dbReference type="Proteomes" id="UP001139011">
    <property type="component" value="Unassembled WGS sequence"/>
</dbReference>
<organism evidence="7 8">
    <name type="scientific">Fictibacillus marinisediminis</name>
    <dbReference type="NCBI Taxonomy" id="2878389"/>
    <lineage>
        <taxon>Bacteria</taxon>
        <taxon>Bacillati</taxon>
        <taxon>Bacillota</taxon>
        <taxon>Bacilli</taxon>
        <taxon>Bacillales</taxon>
        <taxon>Fictibacillaceae</taxon>
        <taxon>Fictibacillus</taxon>
    </lineage>
</organism>
<comment type="caution">
    <text evidence="7">The sequence shown here is derived from an EMBL/GenBank/DDBJ whole genome shotgun (WGS) entry which is preliminary data.</text>
</comment>
<evidence type="ECO:0000256" key="5">
    <source>
        <dbReference type="SAM" id="Coils"/>
    </source>
</evidence>
<keyword evidence="3" id="KW-0238">DNA-binding</keyword>
<dbReference type="PANTHER" id="PTHR30204">
    <property type="entry name" value="REDOX-CYCLING DRUG-SENSING TRANSCRIPTIONAL ACTIVATOR SOXR"/>
    <property type="match status" value="1"/>
</dbReference>
<dbReference type="InterPro" id="IPR047057">
    <property type="entry name" value="MerR_fam"/>
</dbReference>
<keyword evidence="8" id="KW-1185">Reference proteome</keyword>
<keyword evidence="2" id="KW-0805">Transcription regulation</keyword>
<sequence>MSDRRDIHIDEMQNDRVEESYNEQIYTVKEVAEKLELSTSTIRKWEKEMEGILRINRDSNQNRYYTQDDIDQLRKIADLKEEGLNFNAIRKIFTTFRKSVQNQPNYTQSRPTSNEIATMNETTLEKLQESNQELFKNMIQYMETRFKSIEEKVDNKPAQLPAAENLTNDIATVKNDLQDLKGLKTLITNLNDPSKERENRLEQIITIKRIETLLKDEAEQKWKEEPESERTKKVGFFKVEEDLYKKELFIRRYIDSNFEEKLKKEYE</sequence>
<keyword evidence="1" id="KW-0678">Repressor</keyword>
<dbReference type="GO" id="GO:0003677">
    <property type="term" value="F:DNA binding"/>
    <property type="evidence" value="ECO:0007669"/>
    <property type="project" value="UniProtKB-KW"/>
</dbReference>
<dbReference type="Gene3D" id="1.20.5.300">
    <property type="match status" value="1"/>
</dbReference>
<proteinExistence type="predicted"/>
<dbReference type="InterPro" id="IPR000551">
    <property type="entry name" value="MerR-type_HTH_dom"/>
</dbReference>
<evidence type="ECO:0000256" key="2">
    <source>
        <dbReference type="ARBA" id="ARBA00023015"/>
    </source>
</evidence>
<dbReference type="Pfam" id="PF13411">
    <property type="entry name" value="MerR_1"/>
    <property type="match status" value="1"/>
</dbReference>
<dbReference type="PROSITE" id="PS50937">
    <property type="entry name" value="HTH_MERR_2"/>
    <property type="match status" value="1"/>
</dbReference>
<dbReference type="PANTHER" id="PTHR30204:SF69">
    <property type="entry name" value="MERR-FAMILY TRANSCRIPTIONAL REGULATOR"/>
    <property type="match status" value="1"/>
</dbReference>
<dbReference type="SMART" id="SM00422">
    <property type="entry name" value="HTH_MERR"/>
    <property type="match status" value="1"/>
</dbReference>
<gene>
    <name evidence="7" type="ORF">LCY76_23540</name>
</gene>
<accession>A0A9X1XG52</accession>
<dbReference type="AlphaFoldDB" id="A0A9X1XG52"/>
<reference evidence="7" key="1">
    <citation type="submission" date="2021-09" db="EMBL/GenBank/DDBJ databases">
        <title>Genome analysis of Fictibacillus sp. KIGAM418 isolated from marine sediment.</title>
        <authorList>
            <person name="Seo M.-J."/>
            <person name="Cho E.-S."/>
            <person name="Hwang C.Y."/>
        </authorList>
    </citation>
    <scope>NUCLEOTIDE SEQUENCE</scope>
    <source>
        <strain evidence="7">KIGAM418</strain>
    </source>
</reference>
<dbReference type="RefSeq" id="WP_248254910.1">
    <property type="nucleotide sequence ID" value="NZ_JAIWJX010000004.1"/>
</dbReference>
<evidence type="ECO:0000256" key="3">
    <source>
        <dbReference type="ARBA" id="ARBA00023125"/>
    </source>
</evidence>
<dbReference type="SUPFAM" id="SSF46955">
    <property type="entry name" value="Putative DNA-binding domain"/>
    <property type="match status" value="1"/>
</dbReference>
<keyword evidence="5" id="KW-0175">Coiled coil</keyword>
<dbReference type="GO" id="GO:0003700">
    <property type="term" value="F:DNA-binding transcription factor activity"/>
    <property type="evidence" value="ECO:0007669"/>
    <property type="project" value="InterPro"/>
</dbReference>
<feature type="coiled-coil region" evidence="5">
    <location>
        <begin position="124"/>
        <end position="183"/>
    </location>
</feature>
<evidence type="ECO:0000259" key="6">
    <source>
        <dbReference type="PROSITE" id="PS50937"/>
    </source>
</evidence>
<evidence type="ECO:0000313" key="8">
    <source>
        <dbReference type="Proteomes" id="UP001139011"/>
    </source>
</evidence>
<dbReference type="InterPro" id="IPR009061">
    <property type="entry name" value="DNA-bd_dom_put_sf"/>
</dbReference>
<dbReference type="Gene3D" id="1.10.1660.10">
    <property type="match status" value="1"/>
</dbReference>